<evidence type="ECO:0000313" key="3">
    <source>
        <dbReference type="EMBL" id="MDU0352535.1"/>
    </source>
</evidence>
<keyword evidence="4" id="KW-1185">Reference proteome</keyword>
<dbReference type="PANTHER" id="PTHR43817">
    <property type="entry name" value="GLYCOSYL HYDROLASE"/>
    <property type="match status" value="1"/>
</dbReference>
<name>A0ABU3SRA8_9ALTE</name>
<dbReference type="Proteomes" id="UP001247805">
    <property type="component" value="Unassembled WGS sequence"/>
</dbReference>
<organism evidence="3 4">
    <name type="scientific">Paraglaciecola aquimarina</name>
    <dbReference type="NCBI Taxonomy" id="1235557"/>
    <lineage>
        <taxon>Bacteria</taxon>
        <taxon>Pseudomonadati</taxon>
        <taxon>Pseudomonadota</taxon>
        <taxon>Gammaproteobacteria</taxon>
        <taxon>Alteromonadales</taxon>
        <taxon>Alteromonadaceae</taxon>
        <taxon>Paraglaciecola</taxon>
    </lineage>
</organism>
<keyword evidence="1" id="KW-0732">Signal</keyword>
<evidence type="ECO:0000256" key="2">
    <source>
        <dbReference type="ARBA" id="ARBA00022801"/>
    </source>
</evidence>
<dbReference type="NCBIfam" id="NF045579">
    <property type="entry name" value="rhamnoside_JR"/>
    <property type="match status" value="1"/>
</dbReference>
<dbReference type="RefSeq" id="WP_316024251.1">
    <property type="nucleotide sequence ID" value="NZ_JAWDIO010000001.1"/>
</dbReference>
<accession>A0ABU3SRA8</accession>
<sequence length="104" mass="11633">MKKLATLWKPPYALDINSAIKVGDNTLQIDITNTWVNRLIGDEALPDTSGYSMTGDTVPWINNNQRPPKSERVTFTGYNFFKNDKAKVLQSSGLLGPVRLIKSH</sequence>
<evidence type="ECO:0000256" key="1">
    <source>
        <dbReference type="ARBA" id="ARBA00022729"/>
    </source>
</evidence>
<proteinExistence type="predicted"/>
<keyword evidence="2" id="KW-0378">Hydrolase</keyword>
<comment type="caution">
    <text evidence="3">The sequence shown here is derived from an EMBL/GenBank/DDBJ whole genome shotgun (WGS) entry which is preliminary data.</text>
</comment>
<reference evidence="3 4" key="1">
    <citation type="submission" date="2023-10" db="EMBL/GenBank/DDBJ databases">
        <title>Glaciecola aquimarina strain GGW-M5 nov., isolated from a coastal seawater.</title>
        <authorList>
            <person name="Bayburt H."/>
            <person name="Kim J.M."/>
            <person name="Choi B.J."/>
            <person name="Jeon C.O."/>
        </authorList>
    </citation>
    <scope>NUCLEOTIDE SEQUENCE [LARGE SCALE GENOMIC DNA]</scope>
    <source>
        <strain evidence="3 4">KCTC 32108</strain>
    </source>
</reference>
<gene>
    <name evidence="3" type="ORF">RS130_00210</name>
</gene>
<dbReference type="EMBL" id="JAWDIO010000001">
    <property type="protein sequence ID" value="MDU0352535.1"/>
    <property type="molecule type" value="Genomic_DNA"/>
</dbReference>
<dbReference type="PANTHER" id="PTHR43817:SF1">
    <property type="entry name" value="HYDROLASE, FAMILY 43, PUTATIVE (AFU_ORTHOLOGUE AFUA_3G01660)-RELATED"/>
    <property type="match status" value="1"/>
</dbReference>
<evidence type="ECO:0000313" key="4">
    <source>
        <dbReference type="Proteomes" id="UP001247805"/>
    </source>
</evidence>
<protein>
    <submittedName>
        <fullName evidence="3">Uncharacterized protein</fullName>
    </submittedName>
</protein>